<feature type="compositionally biased region" description="Low complexity" evidence="13">
    <location>
        <begin position="501"/>
        <end position="510"/>
    </location>
</feature>
<dbReference type="OMA" id="HTREPQK"/>
<feature type="compositionally biased region" description="Polar residues" evidence="13">
    <location>
        <begin position="593"/>
        <end position="604"/>
    </location>
</feature>
<accession>A0A8B7YIR1</accession>
<evidence type="ECO:0000256" key="11">
    <source>
        <dbReference type="ARBA" id="ARBA00024653"/>
    </source>
</evidence>
<dbReference type="InterPro" id="IPR043640">
    <property type="entry name" value="AF4/FMR2_CHD"/>
</dbReference>
<dbReference type="GO" id="GO:0010468">
    <property type="term" value="P:regulation of gene expression"/>
    <property type="evidence" value="ECO:0007669"/>
    <property type="project" value="InterPro"/>
</dbReference>
<feature type="region of interest" description="Disordered" evidence="13">
    <location>
        <begin position="1308"/>
        <end position="1370"/>
    </location>
</feature>
<feature type="domain" description="AF4/FMR2 C-terminal homology" evidence="14">
    <location>
        <begin position="1173"/>
        <end position="1357"/>
    </location>
</feature>
<feature type="compositionally biased region" description="Basic and acidic residues" evidence="13">
    <location>
        <begin position="993"/>
        <end position="1002"/>
    </location>
</feature>
<feature type="compositionally biased region" description="Basic and acidic residues" evidence="13">
    <location>
        <begin position="1011"/>
        <end position="1022"/>
    </location>
</feature>
<feature type="compositionally biased region" description="Low complexity" evidence="13">
    <location>
        <begin position="1309"/>
        <end position="1332"/>
    </location>
</feature>
<feature type="compositionally biased region" description="Pro residues" evidence="13">
    <location>
        <begin position="571"/>
        <end position="589"/>
    </location>
</feature>
<evidence type="ECO:0000256" key="2">
    <source>
        <dbReference type="ARBA" id="ARBA00007354"/>
    </source>
</evidence>
<feature type="compositionally biased region" description="Polar residues" evidence="13">
    <location>
        <begin position="407"/>
        <end position="429"/>
    </location>
</feature>
<organism evidence="15 16">
    <name type="scientific">Acanthaster planci</name>
    <name type="common">Crown-of-thorns starfish</name>
    <dbReference type="NCBI Taxonomy" id="133434"/>
    <lineage>
        <taxon>Eukaryota</taxon>
        <taxon>Metazoa</taxon>
        <taxon>Echinodermata</taxon>
        <taxon>Eleutherozoa</taxon>
        <taxon>Asterozoa</taxon>
        <taxon>Asteroidea</taxon>
        <taxon>Valvatacea</taxon>
        <taxon>Valvatida</taxon>
        <taxon>Acanthasteridae</taxon>
        <taxon>Acanthaster</taxon>
    </lineage>
</organism>
<feature type="compositionally biased region" description="Polar residues" evidence="13">
    <location>
        <begin position="243"/>
        <end position="252"/>
    </location>
</feature>
<keyword evidence="10" id="KW-0539">Nucleus</keyword>
<feature type="compositionally biased region" description="Basic and acidic residues" evidence="13">
    <location>
        <begin position="183"/>
        <end position="202"/>
    </location>
</feature>
<keyword evidence="15" id="KW-1185">Reference proteome</keyword>
<feature type="compositionally biased region" description="Polar residues" evidence="13">
    <location>
        <begin position="647"/>
        <end position="659"/>
    </location>
</feature>
<evidence type="ECO:0000256" key="10">
    <source>
        <dbReference type="ARBA" id="ARBA00023242"/>
    </source>
</evidence>
<feature type="compositionally biased region" description="Low complexity" evidence="13">
    <location>
        <begin position="1345"/>
        <end position="1359"/>
    </location>
</feature>
<dbReference type="PANTHER" id="PTHR10528">
    <property type="entry name" value="AF4/FMR2 FAMILY MEMBER"/>
    <property type="match status" value="1"/>
</dbReference>
<evidence type="ECO:0000256" key="7">
    <source>
        <dbReference type="ARBA" id="ARBA00023015"/>
    </source>
</evidence>
<keyword evidence="7" id="KW-0805">Transcription regulation</keyword>
<evidence type="ECO:0000256" key="12">
    <source>
        <dbReference type="ARBA" id="ARBA00032149"/>
    </source>
</evidence>
<evidence type="ECO:0000256" key="6">
    <source>
        <dbReference type="ARBA" id="ARBA00022788"/>
    </source>
</evidence>
<evidence type="ECO:0000256" key="4">
    <source>
        <dbReference type="ARBA" id="ARBA00022473"/>
    </source>
</evidence>
<feature type="region of interest" description="Disordered" evidence="13">
    <location>
        <begin position="390"/>
        <end position="604"/>
    </location>
</feature>
<feature type="compositionally biased region" description="Polar residues" evidence="13">
    <location>
        <begin position="671"/>
        <end position="688"/>
    </location>
</feature>
<sequence>MVDRESARFRAQQQRQMESIITKPRNPCEGPRFSEPIKTDKEDKNIKDILGSFSNIKNVMEPSSMYNFLGIPKEPPTPVDNRARQVFDLSGVTFTANGQVRSSKSENQSGNGSSLRKDQSGSSSSKSTVPHVKSGQKSKEAVKHGITPEQQGSKSRPGGSSVPGQLVSGRGISPVSTAKGHRSKDVDVKLNIKKEKDPDIGRPVDTSGTSSSSSLVVTKMKPSPGRSSDSSSKLLPKKGSTPMKSKSSQKPNTKPVMINSAKKDFKRPNGIINHEQLGHSGLDTSDSVKGPGTMSAVVKQEPHTIKEEPADKFAASREEHGADIFSTITKNLFRDPPDSTTERKPDIKKEKLTVPKLNIPPSWGSFNDPSNQEVEKILNMMTENKSPLTAIQNTPIKGDPSCKFHFHSSTPVTKPSDNLLQVPTASNSGPGDMKHDVKVESRSPIKDTLLPEKKQVKPELADDLRISEDESDLEEPRTSQEDAVEQHSPRHSGKMDTSRLSDSSSGSSSGESDDDSSSGNDTDSESDASSSDHESSPPQDKPTHKTYNLHDLINKKMTEGKKSPGALNVPKQPPLSNPPAVPSTAPTPPTLTIKETQSFPNTNQHRPAVVAAAGGKRGEGSGGFVLGINDLTTTLTPPEGYDKGSFSKYTYNDNNSINDFNKLLTERRTPLSKSPVRTSGSATKQGTNKRGPKKAPEKSPTVGKSKTASHARSDLPPKESKKGAKLNKQSSKSGAEPKVEIKAKSCKTTLKGDKKTPPRMRTPEKKSAKKPTSKEFVSDTDSSDSDDELERPPLLKKVNGTSKPHMVPSPAHKTSTRAEIKSKASGKGSRTKEKPSLVKTEGGASPAKPILDDVLLSMINQPGFGITHEPLLSPIKNEDSDRPTSAPHPQEITYKDGIPSLIVKLSLSLINRVPGRPRQPCRTERPSPGHSCGASELSYRNELLDFEEERPPPLVKACKRKQEDLEEENPVKEPLSGCKKPKSESGIKSSRILHNEELEHELSSLPDSDTVLDRRRPPERRGSTNSVSSLLSSQSSCSSSRRSDRESSQQQQQPTKRRKKATNDFMDSSSCSSCSSGSSASSGGGGTNFLHAPSNSAVPGGAVVRGHAWGSPPPQAEERVDRSQDSTSVSNDVTCTRNGHRSVGEEWGDVAVGADYVKNSNPLVARKNMMDRQRIGMEFEESRQFTADAYLAEGKKLKRQADAQSDKNKKALMYFDAVLSFILCGNSMENDPLVPIEKATTMYSDTCDIIKFILKFKGSHLNQDALSMDKKLAVLCHRCQGLLYMKMFKMKKAAGMKLAKVLGEHFKNSSKSQQAPQAPSSWSSSKYTGTPSPMSPTPSPAGSVGSACSLGSQGSSSNNSGGGEPNAALHQQPSLLPHVTQPGKLTNGVPHAMSSPMGNISVPQHIVNMMSTYIQNSNCGYYGLDFWEQADILALENKEFFRELDCEFGHLTLHSSTLDLVQYARLGLRKLKNET</sequence>
<keyword evidence="6" id="KW-0562">Pair-rule protein</keyword>
<feature type="compositionally biased region" description="Low complexity" evidence="13">
    <location>
        <begin position="1023"/>
        <end position="1040"/>
    </location>
</feature>
<name>A0A8B7YIR1_ACAPL</name>
<evidence type="ECO:0000259" key="14">
    <source>
        <dbReference type="Pfam" id="PF18876"/>
    </source>
</evidence>
<dbReference type="GeneID" id="110979760"/>
<feature type="domain" description="AF4/FMR2 C-terminal homology" evidence="14">
    <location>
        <begin position="1371"/>
        <end position="1474"/>
    </location>
</feature>
<evidence type="ECO:0000256" key="1">
    <source>
        <dbReference type="ARBA" id="ARBA00004123"/>
    </source>
</evidence>
<gene>
    <name evidence="16" type="primary">LOC110979760</name>
</gene>
<dbReference type="GO" id="GO:0003677">
    <property type="term" value="F:DNA binding"/>
    <property type="evidence" value="ECO:0007669"/>
    <property type="project" value="UniProtKB-KW"/>
</dbReference>
<feature type="region of interest" description="Disordered" evidence="13">
    <location>
        <begin position="868"/>
        <end position="897"/>
    </location>
</feature>
<feature type="compositionally biased region" description="Basic and acidic residues" evidence="13">
    <location>
        <begin position="432"/>
        <end position="499"/>
    </location>
</feature>
<feature type="compositionally biased region" description="Low complexity" evidence="13">
    <location>
        <begin position="120"/>
        <end position="133"/>
    </location>
</feature>
<proteinExistence type="inferred from homology"/>
<comment type="function">
    <text evidence="11">Has a role in transcriptional regulation. Acts in parallel with the Ras/MAPK and the PI3K/PKB pathways in the control of cell identity and cellular growth. Essential for regulation of the cytoskeleton and cell growth but not for cell proliferation or growth rate. Required specifically for the microtubule-based basal transport of lipid droplets. Plays a partially redundant function downstream of Raf in cell fate specification in the developing eye. Pair-rule protein that regulates embryonic cellularization, gastrulation and segmentation.</text>
</comment>
<feature type="compositionally biased region" description="Low complexity" evidence="13">
    <location>
        <begin position="1068"/>
        <end position="1081"/>
    </location>
</feature>
<keyword evidence="8" id="KW-0238">DNA-binding</keyword>
<dbReference type="GO" id="GO:0007366">
    <property type="term" value="P:periodic partitioning by pair rule gene"/>
    <property type="evidence" value="ECO:0007669"/>
    <property type="project" value="UniProtKB-KW"/>
</dbReference>
<dbReference type="PANTHER" id="PTHR10528:SF17">
    <property type="entry name" value="AF4_FMR2 FAMILY MEMBER LILLI"/>
    <property type="match status" value="1"/>
</dbReference>
<evidence type="ECO:0000256" key="8">
    <source>
        <dbReference type="ARBA" id="ARBA00023125"/>
    </source>
</evidence>
<evidence type="ECO:0000313" key="16">
    <source>
        <dbReference type="RefSeq" id="XP_022091496.1"/>
    </source>
</evidence>
<evidence type="ECO:0000313" key="15">
    <source>
        <dbReference type="Proteomes" id="UP000694845"/>
    </source>
</evidence>
<dbReference type="Proteomes" id="UP000694845">
    <property type="component" value="Unplaced"/>
</dbReference>
<dbReference type="InterPro" id="IPR007797">
    <property type="entry name" value="AF4/FMR2"/>
</dbReference>
<keyword evidence="4" id="KW-0217">Developmental protein</keyword>
<feature type="compositionally biased region" description="Acidic residues" evidence="13">
    <location>
        <begin position="511"/>
        <end position="526"/>
    </location>
</feature>
<dbReference type="KEGG" id="aplc:110979760"/>
<comment type="subcellular location">
    <subcellularLocation>
        <location evidence="1">Nucleus</location>
    </subcellularLocation>
</comment>
<feature type="compositionally biased region" description="Basic and acidic residues" evidence="13">
    <location>
        <begin position="552"/>
        <end position="562"/>
    </location>
</feature>
<dbReference type="Gene3D" id="6.10.250.2670">
    <property type="match status" value="1"/>
</dbReference>
<comment type="similarity">
    <text evidence="2">Belongs to the AF4 family.</text>
</comment>
<feature type="region of interest" description="Disordered" evidence="13">
    <location>
        <begin position="633"/>
        <end position="848"/>
    </location>
</feature>
<evidence type="ECO:0000256" key="9">
    <source>
        <dbReference type="ARBA" id="ARBA00023163"/>
    </source>
</evidence>
<reference evidence="16" key="1">
    <citation type="submission" date="2025-08" db="UniProtKB">
        <authorList>
            <consortium name="RefSeq"/>
        </authorList>
    </citation>
    <scope>IDENTIFICATION</scope>
</reference>
<feature type="compositionally biased region" description="Low complexity" evidence="13">
    <location>
        <begin position="221"/>
        <end position="242"/>
    </location>
</feature>
<dbReference type="GO" id="GO:0032783">
    <property type="term" value="C:super elongation complex"/>
    <property type="evidence" value="ECO:0007669"/>
    <property type="project" value="TreeGrafter"/>
</dbReference>
<dbReference type="OrthoDB" id="6382204at2759"/>
<dbReference type="Pfam" id="PF05110">
    <property type="entry name" value="AF-4"/>
    <property type="match status" value="1"/>
</dbReference>
<keyword evidence="5" id="KW-0597">Phosphoprotein</keyword>
<evidence type="ECO:0000256" key="5">
    <source>
        <dbReference type="ARBA" id="ARBA00022553"/>
    </source>
</evidence>
<feature type="compositionally biased region" description="Basic and acidic residues" evidence="13">
    <location>
        <begin position="711"/>
        <end position="722"/>
    </location>
</feature>
<feature type="compositionally biased region" description="Basic and acidic residues" evidence="13">
    <location>
        <begin position="750"/>
        <end position="777"/>
    </location>
</feature>
<feature type="region of interest" description="Disordered" evidence="13">
    <location>
        <begin position="98"/>
        <end position="317"/>
    </location>
</feature>
<evidence type="ECO:0000256" key="13">
    <source>
        <dbReference type="SAM" id="MobiDB-lite"/>
    </source>
</evidence>
<feature type="compositionally biased region" description="Basic and acidic residues" evidence="13">
    <location>
        <begin position="300"/>
        <end position="317"/>
    </location>
</feature>
<feature type="region of interest" description="Disordered" evidence="13">
    <location>
        <begin position="914"/>
        <end position="1140"/>
    </location>
</feature>
<feature type="compositionally biased region" description="Polar residues" evidence="13">
    <location>
        <begin position="98"/>
        <end position="112"/>
    </location>
</feature>
<keyword evidence="9" id="KW-0804">Transcription</keyword>
<dbReference type="RefSeq" id="XP_022091496.1">
    <property type="nucleotide sequence ID" value="XM_022235804.1"/>
</dbReference>
<dbReference type="Pfam" id="PF18876">
    <property type="entry name" value="AFF4_CHD"/>
    <property type="match status" value="2"/>
</dbReference>
<feature type="compositionally biased region" description="Polar residues" evidence="13">
    <location>
        <begin position="1125"/>
        <end position="1137"/>
    </location>
</feature>
<protein>
    <recommendedName>
        <fullName evidence="3">AF4/FMR2 family member lilli</fullName>
    </recommendedName>
    <alternativeName>
        <fullName evidence="12">Protein lilliputian</fullName>
    </alternativeName>
</protein>
<evidence type="ECO:0000256" key="3">
    <source>
        <dbReference type="ARBA" id="ARBA00021888"/>
    </source>
</evidence>
<feature type="region of interest" description="Disordered" evidence="13">
    <location>
        <begin position="1"/>
        <end position="42"/>
    </location>
</feature>